<evidence type="ECO:0000256" key="2">
    <source>
        <dbReference type="ARBA" id="ARBA00004162"/>
    </source>
</evidence>
<dbReference type="InterPro" id="IPR005503">
    <property type="entry name" value="FliL"/>
</dbReference>
<name>A0A133XN08_9RHOO</name>
<keyword evidence="10" id="KW-0997">Cell inner membrane</keyword>
<comment type="caution">
    <text evidence="12">The sequence shown here is derived from an EMBL/GenBank/DDBJ whole genome shotgun (WGS) entry which is preliminary data.</text>
</comment>
<sequence length="133" mass="14502">MKLHFSLFKTLACLLLSACLMPAALASDAGPSGPEPYKFVVNLGDPSNGGKYLQVQMVFESAGPEVDHDVAINKPRIQHALILLLSSANPDVLLTLKGKKDLMVEIIDTINHLLHETEKTGVKDVFFTSFIIQ</sequence>
<dbReference type="GO" id="GO:0006935">
    <property type="term" value="P:chemotaxis"/>
    <property type="evidence" value="ECO:0007669"/>
    <property type="project" value="UniProtKB-KW"/>
</dbReference>
<evidence type="ECO:0000256" key="1">
    <source>
        <dbReference type="ARBA" id="ARBA00002254"/>
    </source>
</evidence>
<evidence type="ECO:0000256" key="7">
    <source>
        <dbReference type="ARBA" id="ARBA00022779"/>
    </source>
</evidence>
<proteinExistence type="inferred from homology"/>
<dbReference type="Proteomes" id="UP000070186">
    <property type="component" value="Unassembled WGS sequence"/>
</dbReference>
<comment type="similarity">
    <text evidence="3 10">Belongs to the FliL family.</text>
</comment>
<keyword evidence="9 10" id="KW-0472">Membrane</keyword>
<keyword evidence="5 10" id="KW-0145">Chemotaxis</keyword>
<keyword evidence="11" id="KW-0732">Signal</keyword>
<reference evidence="12 13" key="1">
    <citation type="submission" date="2015-12" db="EMBL/GenBank/DDBJ databases">
        <title>Nitrous oxide reduction kinetics distinguish bacteria harboring typical versus atypical NosZ.</title>
        <authorList>
            <person name="Yoon S."/>
            <person name="Nissen S."/>
            <person name="Park D."/>
            <person name="Sanford R.A."/>
            <person name="Loeffler F.E."/>
        </authorList>
    </citation>
    <scope>NUCLEOTIDE SEQUENCE [LARGE SCALE GENOMIC DNA]</scope>
    <source>
        <strain evidence="12 13">ATCC BAA-841</strain>
    </source>
</reference>
<feature type="chain" id="PRO_5007459586" description="Flagellar protein FliL" evidence="11">
    <location>
        <begin position="27"/>
        <end position="133"/>
    </location>
</feature>
<dbReference type="STRING" id="281362.AT959_01050"/>
<evidence type="ECO:0000256" key="9">
    <source>
        <dbReference type="ARBA" id="ARBA00023136"/>
    </source>
</evidence>
<evidence type="ECO:0000256" key="8">
    <source>
        <dbReference type="ARBA" id="ARBA00022989"/>
    </source>
</evidence>
<accession>A0A133XN08</accession>
<dbReference type="AlphaFoldDB" id="A0A133XN08"/>
<feature type="signal peptide" evidence="11">
    <location>
        <begin position="1"/>
        <end position="26"/>
    </location>
</feature>
<evidence type="ECO:0000256" key="4">
    <source>
        <dbReference type="ARBA" id="ARBA00022475"/>
    </source>
</evidence>
<evidence type="ECO:0000256" key="6">
    <source>
        <dbReference type="ARBA" id="ARBA00022692"/>
    </source>
</evidence>
<dbReference type="RefSeq" id="WP_066879650.1">
    <property type="nucleotide sequence ID" value="NZ_LODL01000005.1"/>
</dbReference>
<evidence type="ECO:0000256" key="10">
    <source>
        <dbReference type="RuleBase" id="RU364125"/>
    </source>
</evidence>
<evidence type="ECO:0000256" key="3">
    <source>
        <dbReference type="ARBA" id="ARBA00008281"/>
    </source>
</evidence>
<organism evidence="12 13">
    <name type="scientific">Dechloromonas denitrificans</name>
    <dbReference type="NCBI Taxonomy" id="281362"/>
    <lineage>
        <taxon>Bacteria</taxon>
        <taxon>Pseudomonadati</taxon>
        <taxon>Pseudomonadota</taxon>
        <taxon>Betaproteobacteria</taxon>
        <taxon>Rhodocyclales</taxon>
        <taxon>Azonexaceae</taxon>
        <taxon>Dechloromonas</taxon>
    </lineage>
</organism>
<dbReference type="PANTHER" id="PTHR35091">
    <property type="entry name" value="FLAGELLAR PROTEIN FLIL"/>
    <property type="match status" value="1"/>
</dbReference>
<comment type="subcellular location">
    <subcellularLocation>
        <location evidence="10">Cell inner membrane</location>
    </subcellularLocation>
    <subcellularLocation>
        <location evidence="2">Cell membrane</location>
        <topology evidence="2">Single-pass membrane protein</topology>
    </subcellularLocation>
</comment>
<evidence type="ECO:0000313" key="12">
    <source>
        <dbReference type="EMBL" id="KXB32320.1"/>
    </source>
</evidence>
<evidence type="ECO:0000256" key="11">
    <source>
        <dbReference type="SAM" id="SignalP"/>
    </source>
</evidence>
<gene>
    <name evidence="12" type="ORF">AT959_01050</name>
</gene>
<dbReference type="Pfam" id="PF03748">
    <property type="entry name" value="FliL"/>
    <property type="match status" value="1"/>
</dbReference>
<evidence type="ECO:0000256" key="5">
    <source>
        <dbReference type="ARBA" id="ARBA00022500"/>
    </source>
</evidence>
<keyword evidence="8" id="KW-1133">Transmembrane helix</keyword>
<dbReference type="GO" id="GO:0009425">
    <property type="term" value="C:bacterial-type flagellum basal body"/>
    <property type="evidence" value="ECO:0007669"/>
    <property type="project" value="InterPro"/>
</dbReference>
<dbReference type="PANTHER" id="PTHR35091:SF2">
    <property type="entry name" value="FLAGELLAR PROTEIN FLIL"/>
    <property type="match status" value="1"/>
</dbReference>
<dbReference type="GO" id="GO:0071978">
    <property type="term" value="P:bacterial-type flagellum-dependent swarming motility"/>
    <property type="evidence" value="ECO:0007669"/>
    <property type="project" value="TreeGrafter"/>
</dbReference>
<keyword evidence="7 10" id="KW-0283">Flagellar rotation</keyword>
<protein>
    <recommendedName>
        <fullName evidence="10">Flagellar protein FliL</fullName>
    </recommendedName>
</protein>
<keyword evidence="13" id="KW-1185">Reference proteome</keyword>
<keyword evidence="6" id="KW-0812">Transmembrane</keyword>
<keyword evidence="4" id="KW-1003">Cell membrane</keyword>
<dbReference type="GO" id="GO:0005886">
    <property type="term" value="C:plasma membrane"/>
    <property type="evidence" value="ECO:0007669"/>
    <property type="project" value="UniProtKB-SubCell"/>
</dbReference>
<evidence type="ECO:0000313" key="13">
    <source>
        <dbReference type="Proteomes" id="UP000070186"/>
    </source>
</evidence>
<comment type="function">
    <text evidence="1 10">Controls the rotational direction of flagella during chemotaxis.</text>
</comment>
<dbReference type="EMBL" id="LODL01000005">
    <property type="protein sequence ID" value="KXB32320.1"/>
    <property type="molecule type" value="Genomic_DNA"/>
</dbReference>